<sequence>MSTHSGREVASVDPPPNICGKSCYPSRFCRDSPDFEDIVPRPDGLSILSRFLTICDRLNQFIYGYPTQSRATAPSTARLCDAASIMGFDSEGGFSTDELFEDYSVV</sequence>
<evidence type="ECO:0000313" key="1">
    <source>
        <dbReference type="EMBL" id="GBP52845.1"/>
    </source>
</evidence>
<dbReference type="AlphaFoldDB" id="A0A4C1WRT7"/>
<proteinExistence type="predicted"/>
<gene>
    <name evidence="1" type="ORF">EVAR_39008_1</name>
</gene>
<keyword evidence="2" id="KW-1185">Reference proteome</keyword>
<reference evidence="1 2" key="1">
    <citation type="journal article" date="2019" name="Commun. Biol.">
        <title>The bagworm genome reveals a unique fibroin gene that provides high tensile strength.</title>
        <authorList>
            <person name="Kono N."/>
            <person name="Nakamura H."/>
            <person name="Ohtoshi R."/>
            <person name="Tomita M."/>
            <person name="Numata K."/>
            <person name="Arakawa K."/>
        </authorList>
    </citation>
    <scope>NUCLEOTIDE SEQUENCE [LARGE SCALE GENOMIC DNA]</scope>
</reference>
<comment type="caution">
    <text evidence="1">The sequence shown here is derived from an EMBL/GenBank/DDBJ whole genome shotgun (WGS) entry which is preliminary data.</text>
</comment>
<accession>A0A4C1WRT7</accession>
<dbReference type="Proteomes" id="UP000299102">
    <property type="component" value="Unassembled WGS sequence"/>
</dbReference>
<protein>
    <submittedName>
        <fullName evidence="1">Uncharacterized protein</fullName>
    </submittedName>
</protein>
<organism evidence="1 2">
    <name type="scientific">Eumeta variegata</name>
    <name type="common">Bagworm moth</name>
    <name type="synonym">Eumeta japonica</name>
    <dbReference type="NCBI Taxonomy" id="151549"/>
    <lineage>
        <taxon>Eukaryota</taxon>
        <taxon>Metazoa</taxon>
        <taxon>Ecdysozoa</taxon>
        <taxon>Arthropoda</taxon>
        <taxon>Hexapoda</taxon>
        <taxon>Insecta</taxon>
        <taxon>Pterygota</taxon>
        <taxon>Neoptera</taxon>
        <taxon>Endopterygota</taxon>
        <taxon>Lepidoptera</taxon>
        <taxon>Glossata</taxon>
        <taxon>Ditrysia</taxon>
        <taxon>Tineoidea</taxon>
        <taxon>Psychidae</taxon>
        <taxon>Oiketicinae</taxon>
        <taxon>Eumeta</taxon>
    </lineage>
</organism>
<evidence type="ECO:0000313" key="2">
    <source>
        <dbReference type="Proteomes" id="UP000299102"/>
    </source>
</evidence>
<name>A0A4C1WRT7_EUMVA</name>
<dbReference type="EMBL" id="BGZK01000611">
    <property type="protein sequence ID" value="GBP52845.1"/>
    <property type="molecule type" value="Genomic_DNA"/>
</dbReference>